<dbReference type="EMBL" id="JANPWB010000003">
    <property type="protein sequence ID" value="KAJ1196785.1"/>
    <property type="molecule type" value="Genomic_DNA"/>
</dbReference>
<proteinExistence type="predicted"/>
<sequence>MIITTMILKTPVNKTSVDNLLPQLTVDDEDPIDDTVLAGTLTVGIDATLDDNTADDGLVVIPSMMMDTSTIILSTSCRQ</sequence>
<comment type="caution">
    <text evidence="1">The sequence shown here is derived from an EMBL/GenBank/DDBJ whole genome shotgun (WGS) entry which is preliminary data.</text>
</comment>
<keyword evidence="2" id="KW-1185">Reference proteome</keyword>
<reference evidence="1" key="1">
    <citation type="journal article" date="2022" name="bioRxiv">
        <title>Sequencing and chromosome-scale assembly of the giantPleurodeles waltlgenome.</title>
        <authorList>
            <person name="Brown T."/>
            <person name="Elewa A."/>
            <person name="Iarovenko S."/>
            <person name="Subramanian E."/>
            <person name="Araus A.J."/>
            <person name="Petzold A."/>
            <person name="Susuki M."/>
            <person name="Suzuki K.-i.T."/>
            <person name="Hayashi T."/>
            <person name="Toyoda A."/>
            <person name="Oliveira C."/>
            <person name="Osipova E."/>
            <person name="Leigh N.D."/>
            <person name="Simon A."/>
            <person name="Yun M.H."/>
        </authorList>
    </citation>
    <scope>NUCLEOTIDE SEQUENCE</scope>
    <source>
        <strain evidence="1">20211129_DDA</strain>
        <tissue evidence="1">Liver</tissue>
    </source>
</reference>
<name>A0AAV7V902_PLEWA</name>
<organism evidence="1 2">
    <name type="scientific">Pleurodeles waltl</name>
    <name type="common">Iberian ribbed newt</name>
    <dbReference type="NCBI Taxonomy" id="8319"/>
    <lineage>
        <taxon>Eukaryota</taxon>
        <taxon>Metazoa</taxon>
        <taxon>Chordata</taxon>
        <taxon>Craniata</taxon>
        <taxon>Vertebrata</taxon>
        <taxon>Euteleostomi</taxon>
        <taxon>Amphibia</taxon>
        <taxon>Batrachia</taxon>
        <taxon>Caudata</taxon>
        <taxon>Salamandroidea</taxon>
        <taxon>Salamandridae</taxon>
        <taxon>Pleurodelinae</taxon>
        <taxon>Pleurodeles</taxon>
    </lineage>
</organism>
<protein>
    <submittedName>
        <fullName evidence="1">Uncharacterized protein</fullName>
    </submittedName>
</protein>
<gene>
    <name evidence="1" type="ORF">NDU88_000649</name>
</gene>
<evidence type="ECO:0000313" key="1">
    <source>
        <dbReference type="EMBL" id="KAJ1196785.1"/>
    </source>
</evidence>
<dbReference type="Proteomes" id="UP001066276">
    <property type="component" value="Chromosome 2_1"/>
</dbReference>
<evidence type="ECO:0000313" key="2">
    <source>
        <dbReference type="Proteomes" id="UP001066276"/>
    </source>
</evidence>
<accession>A0AAV7V902</accession>
<dbReference type="AlphaFoldDB" id="A0AAV7V902"/>